<dbReference type="GO" id="GO:0005524">
    <property type="term" value="F:ATP binding"/>
    <property type="evidence" value="ECO:0007669"/>
    <property type="project" value="UniProtKB-KW"/>
</dbReference>
<evidence type="ECO:0000256" key="1">
    <source>
        <dbReference type="HAMAP-Rule" id="MF_00122"/>
    </source>
</evidence>
<dbReference type="Pfam" id="PF02686">
    <property type="entry name" value="GatC"/>
    <property type="match status" value="1"/>
</dbReference>
<dbReference type="HAMAP" id="MF_00122">
    <property type="entry name" value="GatC"/>
    <property type="match status" value="1"/>
</dbReference>
<comment type="caution">
    <text evidence="2">The sequence shown here is derived from an EMBL/GenBank/DDBJ whole genome shotgun (WGS) entry which is preliminary data.</text>
</comment>
<comment type="function">
    <text evidence="1">Allows the formation of correctly charged Asn-tRNA(Asn) or Gln-tRNA(Gln) through the transamidation of misacylated Asp-tRNA(Asn) or Glu-tRNA(Gln) in organisms which lack either or both of asparaginyl-tRNA or glutaminyl-tRNA synthetases. The reaction takes place in the presence of glutamine and ATP through an activated phospho-Asp-tRNA(Asn) or phospho-Glu-tRNA(Gln).</text>
</comment>
<gene>
    <name evidence="1 2" type="primary">gatC</name>
    <name evidence="2" type="ORF">CA13_52300</name>
</gene>
<dbReference type="EMBL" id="SJPJ01000001">
    <property type="protein sequence ID" value="TWT83759.1"/>
    <property type="molecule type" value="Genomic_DNA"/>
</dbReference>
<dbReference type="OrthoDB" id="9813938at2"/>
<comment type="similarity">
    <text evidence="1">Belongs to the GatC family.</text>
</comment>
<keyword evidence="1" id="KW-0648">Protein biosynthesis</keyword>
<accession>A0A5C5Z8S1</accession>
<sequence>MSLTADDVRRLALLARLELTDEEVDAIGPQVTKILGFVEQLALLDTEDVEPMTTALDLDNRWRADELVPSLTNEQALQNAPAKDDSCFLVPPVLGTAASKSSH</sequence>
<dbReference type="GO" id="GO:0050566">
    <property type="term" value="F:asparaginyl-tRNA synthase (glutamine-hydrolyzing) activity"/>
    <property type="evidence" value="ECO:0007669"/>
    <property type="project" value="RHEA"/>
</dbReference>
<keyword evidence="3" id="KW-1185">Reference proteome</keyword>
<organism evidence="2 3">
    <name type="scientific">Novipirellula herctigrandis</name>
    <dbReference type="NCBI Taxonomy" id="2527986"/>
    <lineage>
        <taxon>Bacteria</taxon>
        <taxon>Pseudomonadati</taxon>
        <taxon>Planctomycetota</taxon>
        <taxon>Planctomycetia</taxon>
        <taxon>Pirellulales</taxon>
        <taxon>Pirellulaceae</taxon>
        <taxon>Novipirellula</taxon>
    </lineage>
</organism>
<comment type="catalytic activity">
    <reaction evidence="1">
        <text>L-glutamyl-tRNA(Gln) + L-glutamine + ATP + H2O = L-glutaminyl-tRNA(Gln) + L-glutamate + ADP + phosphate + H(+)</text>
        <dbReference type="Rhea" id="RHEA:17521"/>
        <dbReference type="Rhea" id="RHEA-COMP:9681"/>
        <dbReference type="Rhea" id="RHEA-COMP:9684"/>
        <dbReference type="ChEBI" id="CHEBI:15377"/>
        <dbReference type="ChEBI" id="CHEBI:15378"/>
        <dbReference type="ChEBI" id="CHEBI:29985"/>
        <dbReference type="ChEBI" id="CHEBI:30616"/>
        <dbReference type="ChEBI" id="CHEBI:43474"/>
        <dbReference type="ChEBI" id="CHEBI:58359"/>
        <dbReference type="ChEBI" id="CHEBI:78520"/>
        <dbReference type="ChEBI" id="CHEBI:78521"/>
        <dbReference type="ChEBI" id="CHEBI:456216"/>
    </reaction>
</comment>
<keyword evidence="1 2" id="KW-0436">Ligase</keyword>
<name>A0A5C5Z8S1_9BACT</name>
<keyword evidence="1" id="KW-0067">ATP-binding</keyword>
<evidence type="ECO:0000313" key="2">
    <source>
        <dbReference type="EMBL" id="TWT83759.1"/>
    </source>
</evidence>
<comment type="catalytic activity">
    <reaction evidence="1">
        <text>L-aspartyl-tRNA(Asn) + L-glutamine + ATP + H2O = L-asparaginyl-tRNA(Asn) + L-glutamate + ADP + phosphate + 2 H(+)</text>
        <dbReference type="Rhea" id="RHEA:14513"/>
        <dbReference type="Rhea" id="RHEA-COMP:9674"/>
        <dbReference type="Rhea" id="RHEA-COMP:9677"/>
        <dbReference type="ChEBI" id="CHEBI:15377"/>
        <dbReference type="ChEBI" id="CHEBI:15378"/>
        <dbReference type="ChEBI" id="CHEBI:29985"/>
        <dbReference type="ChEBI" id="CHEBI:30616"/>
        <dbReference type="ChEBI" id="CHEBI:43474"/>
        <dbReference type="ChEBI" id="CHEBI:58359"/>
        <dbReference type="ChEBI" id="CHEBI:78515"/>
        <dbReference type="ChEBI" id="CHEBI:78516"/>
        <dbReference type="ChEBI" id="CHEBI:456216"/>
    </reaction>
</comment>
<dbReference type="AlphaFoldDB" id="A0A5C5Z8S1"/>
<dbReference type="InterPro" id="IPR003837">
    <property type="entry name" value="GatC"/>
</dbReference>
<dbReference type="GO" id="GO:0006412">
    <property type="term" value="P:translation"/>
    <property type="evidence" value="ECO:0007669"/>
    <property type="project" value="UniProtKB-UniRule"/>
</dbReference>
<reference evidence="2 3" key="1">
    <citation type="submission" date="2019-02" db="EMBL/GenBank/DDBJ databases">
        <title>Deep-cultivation of Planctomycetes and their phenomic and genomic characterization uncovers novel biology.</title>
        <authorList>
            <person name="Wiegand S."/>
            <person name="Jogler M."/>
            <person name="Boedeker C."/>
            <person name="Pinto D."/>
            <person name="Vollmers J."/>
            <person name="Rivas-Marin E."/>
            <person name="Kohn T."/>
            <person name="Peeters S.H."/>
            <person name="Heuer A."/>
            <person name="Rast P."/>
            <person name="Oberbeckmann S."/>
            <person name="Bunk B."/>
            <person name="Jeske O."/>
            <person name="Meyerdierks A."/>
            <person name="Storesund J.E."/>
            <person name="Kallscheuer N."/>
            <person name="Luecker S."/>
            <person name="Lage O.M."/>
            <person name="Pohl T."/>
            <person name="Merkel B.J."/>
            <person name="Hornburger P."/>
            <person name="Mueller R.-W."/>
            <person name="Bruemmer F."/>
            <person name="Labrenz M."/>
            <person name="Spormann A.M."/>
            <person name="Op Den Camp H."/>
            <person name="Overmann J."/>
            <person name="Amann R."/>
            <person name="Jetten M.S.M."/>
            <person name="Mascher T."/>
            <person name="Medema M.H."/>
            <person name="Devos D.P."/>
            <person name="Kaster A.-K."/>
            <person name="Ovreas L."/>
            <person name="Rohde M."/>
            <person name="Galperin M.Y."/>
            <person name="Jogler C."/>
        </authorList>
    </citation>
    <scope>NUCLEOTIDE SEQUENCE [LARGE SCALE GENOMIC DNA]</scope>
    <source>
        <strain evidence="2 3">CA13</strain>
    </source>
</reference>
<keyword evidence="1" id="KW-0547">Nucleotide-binding</keyword>
<dbReference type="RefSeq" id="WP_146401121.1">
    <property type="nucleotide sequence ID" value="NZ_SJPJ01000001.1"/>
</dbReference>
<dbReference type="PANTHER" id="PTHR15004">
    <property type="entry name" value="GLUTAMYL-TRNA(GLN) AMIDOTRANSFERASE SUBUNIT C, MITOCHONDRIAL"/>
    <property type="match status" value="1"/>
</dbReference>
<dbReference type="NCBIfam" id="TIGR00135">
    <property type="entry name" value="gatC"/>
    <property type="match status" value="1"/>
</dbReference>
<dbReference type="GO" id="GO:0070681">
    <property type="term" value="P:glutaminyl-tRNAGln biosynthesis via transamidation"/>
    <property type="evidence" value="ECO:0007669"/>
    <property type="project" value="TreeGrafter"/>
</dbReference>
<comment type="subunit">
    <text evidence="1">Heterotrimer of A, B and C subunits.</text>
</comment>
<keyword evidence="2" id="KW-0808">Transferase</keyword>
<dbReference type="Proteomes" id="UP000315010">
    <property type="component" value="Unassembled WGS sequence"/>
</dbReference>
<dbReference type="Gene3D" id="1.10.20.60">
    <property type="entry name" value="Glu-tRNAGln amidotransferase C subunit, N-terminal domain"/>
    <property type="match status" value="1"/>
</dbReference>
<dbReference type="EC" id="6.3.5.-" evidence="1"/>
<dbReference type="PANTHER" id="PTHR15004:SF0">
    <property type="entry name" value="GLUTAMYL-TRNA(GLN) AMIDOTRANSFERASE SUBUNIT C, MITOCHONDRIAL"/>
    <property type="match status" value="1"/>
</dbReference>
<dbReference type="GO" id="GO:0016740">
    <property type="term" value="F:transferase activity"/>
    <property type="evidence" value="ECO:0007669"/>
    <property type="project" value="UniProtKB-KW"/>
</dbReference>
<dbReference type="SUPFAM" id="SSF141000">
    <property type="entry name" value="Glu-tRNAGln amidotransferase C subunit"/>
    <property type="match status" value="1"/>
</dbReference>
<dbReference type="GO" id="GO:0006450">
    <property type="term" value="P:regulation of translational fidelity"/>
    <property type="evidence" value="ECO:0007669"/>
    <property type="project" value="InterPro"/>
</dbReference>
<dbReference type="GO" id="GO:0050567">
    <property type="term" value="F:glutaminyl-tRNA synthase (glutamine-hydrolyzing) activity"/>
    <property type="evidence" value="ECO:0007669"/>
    <property type="project" value="UniProtKB-UniRule"/>
</dbReference>
<protein>
    <recommendedName>
        <fullName evidence="1">Aspartyl/glutamyl-tRNA(Asn/Gln) amidotransferase subunit C</fullName>
        <shortName evidence="1">Asp/Glu-ADT subunit C</shortName>
        <ecNumber evidence="1">6.3.5.-</ecNumber>
    </recommendedName>
</protein>
<evidence type="ECO:0000313" key="3">
    <source>
        <dbReference type="Proteomes" id="UP000315010"/>
    </source>
</evidence>
<dbReference type="InterPro" id="IPR036113">
    <property type="entry name" value="Asp/Glu-ADT_sf_sub_c"/>
</dbReference>
<proteinExistence type="inferred from homology"/>